<evidence type="ECO:0000259" key="8">
    <source>
        <dbReference type="PROSITE" id="PS51910"/>
    </source>
</evidence>
<keyword evidence="3" id="KW-0378">Hydrolase</keyword>
<feature type="signal peptide" evidence="5">
    <location>
        <begin position="1"/>
        <end position="29"/>
    </location>
</feature>
<dbReference type="InterPro" id="IPR008965">
    <property type="entry name" value="CBM2/CBM3_carb-bd_dom_sf"/>
</dbReference>
<dbReference type="PROSITE" id="PS51173">
    <property type="entry name" value="CBM2"/>
    <property type="match status" value="1"/>
</dbReference>
<evidence type="ECO:0000256" key="3">
    <source>
        <dbReference type="ARBA" id="ARBA00023295"/>
    </source>
</evidence>
<dbReference type="PROSITE" id="PS51910">
    <property type="entry name" value="GH18_2"/>
    <property type="match status" value="1"/>
</dbReference>
<dbReference type="CDD" id="cd06543">
    <property type="entry name" value="GH18_PF-ChiA-like"/>
    <property type="match status" value="1"/>
</dbReference>
<dbReference type="PANTHER" id="PTHR42976">
    <property type="entry name" value="BIFUNCTIONAL CHITINASE/LYSOZYME-RELATED"/>
    <property type="match status" value="1"/>
</dbReference>
<dbReference type="PROSITE" id="PS50853">
    <property type="entry name" value="FN3"/>
    <property type="match status" value="1"/>
</dbReference>
<dbReference type="InterPro" id="IPR036116">
    <property type="entry name" value="FN3_sf"/>
</dbReference>
<dbReference type="GO" id="GO:0030247">
    <property type="term" value="F:polysaccharide binding"/>
    <property type="evidence" value="ECO:0007669"/>
    <property type="project" value="UniProtKB-UniRule"/>
</dbReference>
<dbReference type="PANTHER" id="PTHR42976:SF1">
    <property type="entry name" value="GH18 DOMAIN-CONTAINING PROTEIN-RELATED"/>
    <property type="match status" value="1"/>
</dbReference>
<evidence type="ECO:0000256" key="2">
    <source>
        <dbReference type="ARBA" id="ARBA00023277"/>
    </source>
</evidence>
<dbReference type="SMART" id="SM00060">
    <property type="entry name" value="FN3"/>
    <property type="match status" value="1"/>
</dbReference>
<reference evidence="9" key="1">
    <citation type="submission" date="2024-07" db="EMBL/GenBank/DDBJ databases">
        <authorList>
            <person name="Yu S.T."/>
        </authorList>
    </citation>
    <scope>NUCLEOTIDE SEQUENCE</scope>
    <source>
        <strain evidence="9">R08</strain>
    </source>
</reference>
<evidence type="ECO:0000256" key="1">
    <source>
        <dbReference type="ARBA" id="ARBA00022729"/>
    </source>
</evidence>
<dbReference type="Gene3D" id="3.20.20.80">
    <property type="entry name" value="Glycosidases"/>
    <property type="match status" value="1"/>
</dbReference>
<keyword evidence="1 5" id="KW-0732">Signal</keyword>
<dbReference type="GO" id="GO:0004553">
    <property type="term" value="F:hydrolase activity, hydrolyzing O-glycosyl compounds"/>
    <property type="evidence" value="ECO:0007669"/>
    <property type="project" value="InterPro"/>
</dbReference>
<dbReference type="EMBL" id="CP163431">
    <property type="protein sequence ID" value="XDQ07210.1"/>
    <property type="molecule type" value="Genomic_DNA"/>
</dbReference>
<dbReference type="InterPro" id="IPR001919">
    <property type="entry name" value="CBD2"/>
</dbReference>
<dbReference type="RefSeq" id="WP_369192012.1">
    <property type="nucleotide sequence ID" value="NZ_CP163431.1"/>
</dbReference>
<dbReference type="Gene3D" id="2.60.40.290">
    <property type="match status" value="1"/>
</dbReference>
<feature type="domain" description="Fibronectin type-III" evidence="6">
    <location>
        <begin position="145"/>
        <end position="235"/>
    </location>
</feature>
<evidence type="ECO:0000256" key="5">
    <source>
        <dbReference type="SAM" id="SignalP"/>
    </source>
</evidence>
<keyword evidence="3" id="KW-0326">Glycosidase</keyword>
<sequence>MRRASLRAALTAALMVGGMATTAAPAAHAADNTGLIASFGITSTWGAGFEGGYTVTNKSTHTVSSWTITFTLPATEAVTSSWNGTVTHSGTQYTITSPSWEAPLAPGDSAPVVGMDFSYSGSVVQPSACLINNGPCAGVPADTVAPSTPSGLAVRDTGPGSVTLGWNASTDNVGVVGYRVYEGSNVIATTSGTGTTFKVIGLLGGSSHSFTVTALDDSNNESAHSATLTATAGSGTTPGVAAPFIDLGAYPTPNLTQIATNTGLRQFSLGFITAGSTGCNASWFNSFDPGAAWDRADFDSLRAMGGDVRPSFGGEAGTELALACTSTTALQAQYQKVVDAYALDRVDFDIEGAATVDHASIDRRSTAVAAVQAAQRAKGRDLKVTLTLPVLPSGLTADGLYILNSAKSHNLNVDTVNLMAMDYGDSAAPSPSGKMGTYAIQAATSTRAQIGSVWPNLTTAQTWAMVGLTPMLGQNDTASEVFTVADAQQVLTFARQNHLGELGFWDVTRDGNACTGGLSECTNIPQTPYQFSKLFATYAG</sequence>
<name>A0AB39MLF4_9ACTN</name>
<dbReference type="InterPro" id="IPR003961">
    <property type="entry name" value="FN3_dom"/>
</dbReference>
<dbReference type="CDD" id="cd00063">
    <property type="entry name" value="FN3"/>
    <property type="match status" value="1"/>
</dbReference>
<dbReference type="SUPFAM" id="SSF49384">
    <property type="entry name" value="Carbohydrate-binding domain"/>
    <property type="match status" value="1"/>
</dbReference>
<keyword evidence="4" id="KW-0624">Polysaccharide degradation</keyword>
<organism evidence="9">
    <name type="scientific">Streptomyces sp. R08</name>
    <dbReference type="NCBI Taxonomy" id="3238624"/>
    <lineage>
        <taxon>Bacteria</taxon>
        <taxon>Bacillati</taxon>
        <taxon>Actinomycetota</taxon>
        <taxon>Actinomycetes</taxon>
        <taxon>Kitasatosporales</taxon>
        <taxon>Streptomycetaceae</taxon>
        <taxon>Streptomyces</taxon>
    </lineage>
</organism>
<evidence type="ECO:0000259" key="6">
    <source>
        <dbReference type="PROSITE" id="PS50853"/>
    </source>
</evidence>
<dbReference type="InterPro" id="IPR001223">
    <property type="entry name" value="Glyco_hydro18_cat"/>
</dbReference>
<protein>
    <submittedName>
        <fullName evidence="9">Cellulose binding domain-containing protein</fullName>
    </submittedName>
</protein>
<dbReference type="SMART" id="SM00637">
    <property type="entry name" value="CBD_II"/>
    <property type="match status" value="1"/>
</dbReference>
<feature type="domain" description="GH18" evidence="8">
    <location>
        <begin position="238"/>
        <end position="540"/>
    </location>
</feature>
<dbReference type="AlphaFoldDB" id="A0AB39MLF4"/>
<feature type="chain" id="PRO_5044195201" evidence="5">
    <location>
        <begin position="30"/>
        <end position="540"/>
    </location>
</feature>
<keyword evidence="2" id="KW-0119">Carbohydrate metabolism</keyword>
<dbReference type="InterPro" id="IPR052750">
    <property type="entry name" value="GH18_Chitinase"/>
</dbReference>
<dbReference type="Gene3D" id="2.60.40.10">
    <property type="entry name" value="Immunoglobulins"/>
    <property type="match status" value="1"/>
</dbReference>
<accession>A0AB39MLF4</accession>
<dbReference type="InterPro" id="IPR012291">
    <property type="entry name" value="CBM2_carb-bd_dom_sf"/>
</dbReference>
<dbReference type="InterPro" id="IPR017853">
    <property type="entry name" value="GH"/>
</dbReference>
<evidence type="ECO:0000256" key="4">
    <source>
        <dbReference type="ARBA" id="ARBA00023326"/>
    </source>
</evidence>
<dbReference type="Pfam" id="PF00553">
    <property type="entry name" value="CBM_2"/>
    <property type="match status" value="1"/>
</dbReference>
<gene>
    <name evidence="9" type="ORF">AB5J58_46580</name>
</gene>
<evidence type="ECO:0000259" key="7">
    <source>
        <dbReference type="PROSITE" id="PS51173"/>
    </source>
</evidence>
<dbReference type="SUPFAM" id="SSF51445">
    <property type="entry name" value="(Trans)glycosidases"/>
    <property type="match status" value="1"/>
</dbReference>
<feature type="domain" description="CBM2" evidence="7">
    <location>
        <begin position="21"/>
        <end position="139"/>
    </location>
</feature>
<evidence type="ECO:0000313" key="9">
    <source>
        <dbReference type="EMBL" id="XDQ07210.1"/>
    </source>
</evidence>
<proteinExistence type="predicted"/>
<dbReference type="InterPro" id="IPR013783">
    <property type="entry name" value="Ig-like_fold"/>
</dbReference>
<dbReference type="SUPFAM" id="SSF49265">
    <property type="entry name" value="Fibronectin type III"/>
    <property type="match status" value="1"/>
</dbReference>
<dbReference type="GO" id="GO:0000272">
    <property type="term" value="P:polysaccharide catabolic process"/>
    <property type="evidence" value="ECO:0007669"/>
    <property type="project" value="UniProtKB-KW"/>
</dbReference>